<gene>
    <name evidence="4" type="ORF">JAAARDRAFT_124396</name>
</gene>
<evidence type="ECO:0000313" key="5">
    <source>
        <dbReference type="Proteomes" id="UP000027265"/>
    </source>
</evidence>
<protein>
    <recommendedName>
        <fullName evidence="3">DDE Tnp4 domain-containing protein</fullName>
    </recommendedName>
</protein>
<evidence type="ECO:0000313" key="4">
    <source>
        <dbReference type="EMBL" id="KDQ60714.1"/>
    </source>
</evidence>
<dbReference type="OrthoDB" id="5945905at2759"/>
<dbReference type="AlphaFoldDB" id="A0A067Q159"/>
<keyword evidence="5" id="KW-1185">Reference proteome</keyword>
<sequence>AQSAISECVNELVEYLDEKWEHLLGCDAKHLLHPSELARYADAIHKRGAPLRSVFGFIDCTIRKICRPTWWQRQAYSGHKKHHALKFQAIMLPNGIIGHLYGPMEGRRNDAFMLTESGLLQQFATFTFREDVGEDAPTEERNFYIFGDPAYGVGPHILSPYAGAGERTEEEGEWNAEMASVRIEVEHGFGIVANTWLFLNASWKMQLYHSPVG</sequence>
<dbReference type="Proteomes" id="UP000027265">
    <property type="component" value="Unassembled WGS sequence"/>
</dbReference>
<proteinExistence type="predicted"/>
<accession>A0A067Q159</accession>
<name>A0A067Q159_9AGAM</name>
<dbReference type="InParanoid" id="A0A067Q159"/>
<feature type="domain" description="DDE Tnp4" evidence="3">
    <location>
        <begin position="58"/>
        <end position="202"/>
    </location>
</feature>
<comment type="cofactor">
    <cofactor evidence="1">
        <name>a divalent metal cation</name>
        <dbReference type="ChEBI" id="CHEBI:60240"/>
    </cofactor>
</comment>
<dbReference type="Pfam" id="PF13359">
    <property type="entry name" value="DDE_Tnp_4"/>
    <property type="match status" value="1"/>
</dbReference>
<evidence type="ECO:0000256" key="2">
    <source>
        <dbReference type="ARBA" id="ARBA00022723"/>
    </source>
</evidence>
<dbReference type="HOGENOM" id="CLU_059042_3_0_1"/>
<organism evidence="4 5">
    <name type="scientific">Jaapia argillacea MUCL 33604</name>
    <dbReference type="NCBI Taxonomy" id="933084"/>
    <lineage>
        <taxon>Eukaryota</taxon>
        <taxon>Fungi</taxon>
        <taxon>Dikarya</taxon>
        <taxon>Basidiomycota</taxon>
        <taxon>Agaricomycotina</taxon>
        <taxon>Agaricomycetes</taxon>
        <taxon>Agaricomycetidae</taxon>
        <taxon>Jaapiales</taxon>
        <taxon>Jaapiaceae</taxon>
        <taxon>Jaapia</taxon>
    </lineage>
</organism>
<reference evidence="5" key="1">
    <citation type="journal article" date="2014" name="Proc. Natl. Acad. Sci. U.S.A.">
        <title>Extensive sampling of basidiomycete genomes demonstrates inadequacy of the white-rot/brown-rot paradigm for wood decay fungi.</title>
        <authorList>
            <person name="Riley R."/>
            <person name="Salamov A.A."/>
            <person name="Brown D.W."/>
            <person name="Nagy L.G."/>
            <person name="Floudas D."/>
            <person name="Held B.W."/>
            <person name="Levasseur A."/>
            <person name="Lombard V."/>
            <person name="Morin E."/>
            <person name="Otillar R."/>
            <person name="Lindquist E.A."/>
            <person name="Sun H."/>
            <person name="LaButti K.M."/>
            <person name="Schmutz J."/>
            <person name="Jabbour D."/>
            <person name="Luo H."/>
            <person name="Baker S.E."/>
            <person name="Pisabarro A.G."/>
            <person name="Walton J.D."/>
            <person name="Blanchette R.A."/>
            <person name="Henrissat B."/>
            <person name="Martin F."/>
            <person name="Cullen D."/>
            <person name="Hibbett D.S."/>
            <person name="Grigoriev I.V."/>
        </authorList>
    </citation>
    <scope>NUCLEOTIDE SEQUENCE [LARGE SCALE GENOMIC DNA]</scope>
    <source>
        <strain evidence="5">MUCL 33604</strain>
    </source>
</reference>
<dbReference type="STRING" id="933084.A0A067Q159"/>
<dbReference type="InterPro" id="IPR027806">
    <property type="entry name" value="HARBI1_dom"/>
</dbReference>
<keyword evidence="2" id="KW-0479">Metal-binding</keyword>
<evidence type="ECO:0000259" key="3">
    <source>
        <dbReference type="Pfam" id="PF13359"/>
    </source>
</evidence>
<dbReference type="GO" id="GO:0046872">
    <property type="term" value="F:metal ion binding"/>
    <property type="evidence" value="ECO:0007669"/>
    <property type="project" value="UniProtKB-KW"/>
</dbReference>
<dbReference type="EMBL" id="KL197713">
    <property type="protein sequence ID" value="KDQ60714.1"/>
    <property type="molecule type" value="Genomic_DNA"/>
</dbReference>
<feature type="non-terminal residue" evidence="4">
    <location>
        <position position="1"/>
    </location>
</feature>
<evidence type="ECO:0000256" key="1">
    <source>
        <dbReference type="ARBA" id="ARBA00001968"/>
    </source>
</evidence>